<keyword evidence="5 7" id="KW-1133">Transmembrane helix</keyword>
<dbReference type="InterPro" id="IPR004638">
    <property type="entry name" value="EmrB-like"/>
</dbReference>
<reference evidence="9 10" key="1">
    <citation type="journal article" date="2015" name="Genome Announc.">
        <title>Expanding the biotechnology potential of lactobacilli through comparative genomics of 213 strains and associated genera.</title>
        <authorList>
            <person name="Sun Z."/>
            <person name="Harris H.M."/>
            <person name="McCann A."/>
            <person name="Guo C."/>
            <person name="Argimon S."/>
            <person name="Zhang W."/>
            <person name="Yang X."/>
            <person name="Jeffery I.B."/>
            <person name="Cooney J.C."/>
            <person name="Kagawa T.F."/>
            <person name="Liu W."/>
            <person name="Song Y."/>
            <person name="Salvetti E."/>
            <person name="Wrobel A."/>
            <person name="Rasinkangas P."/>
            <person name="Parkhill J."/>
            <person name="Rea M.C."/>
            <person name="O'Sullivan O."/>
            <person name="Ritari J."/>
            <person name="Douillard F.P."/>
            <person name="Paul Ross R."/>
            <person name="Yang R."/>
            <person name="Briner A.E."/>
            <person name="Felis G.E."/>
            <person name="de Vos W.M."/>
            <person name="Barrangou R."/>
            <person name="Klaenhammer T.R."/>
            <person name="Caufield P.W."/>
            <person name="Cui Y."/>
            <person name="Zhang H."/>
            <person name="O'Toole P.W."/>
        </authorList>
    </citation>
    <scope>NUCLEOTIDE SEQUENCE [LARGE SCALE GENOMIC DNA]</scope>
    <source>
        <strain evidence="9 10">DSM 24716</strain>
    </source>
</reference>
<feature type="transmembrane region" description="Helical" evidence="7">
    <location>
        <begin position="269"/>
        <end position="290"/>
    </location>
</feature>
<evidence type="ECO:0000256" key="7">
    <source>
        <dbReference type="SAM" id="Phobius"/>
    </source>
</evidence>
<dbReference type="PRINTS" id="PR01036">
    <property type="entry name" value="TCRTETB"/>
</dbReference>
<comment type="caution">
    <text evidence="9">The sequence shown here is derived from an EMBL/GenBank/DDBJ whole genome shotgun (WGS) entry which is preliminary data.</text>
</comment>
<dbReference type="STRING" id="993692.IV57_GL002143"/>
<feature type="transmembrane region" description="Helical" evidence="7">
    <location>
        <begin position="332"/>
        <end position="350"/>
    </location>
</feature>
<feature type="transmembrane region" description="Helical" evidence="7">
    <location>
        <begin position="198"/>
        <end position="217"/>
    </location>
</feature>
<feature type="domain" description="Major facilitator superfamily (MFS) profile" evidence="8">
    <location>
        <begin position="13"/>
        <end position="464"/>
    </location>
</feature>
<dbReference type="PANTHER" id="PTHR42718">
    <property type="entry name" value="MAJOR FACILITATOR SUPERFAMILY MULTIDRUG TRANSPORTER MFSC"/>
    <property type="match status" value="1"/>
</dbReference>
<dbReference type="GO" id="GO:0005886">
    <property type="term" value="C:plasma membrane"/>
    <property type="evidence" value="ECO:0007669"/>
    <property type="project" value="UniProtKB-SubCell"/>
</dbReference>
<keyword evidence="10" id="KW-1185">Reference proteome</keyword>
<feature type="transmembrane region" description="Helical" evidence="7">
    <location>
        <begin position="356"/>
        <end position="377"/>
    </location>
</feature>
<dbReference type="InterPro" id="IPR011701">
    <property type="entry name" value="MFS"/>
</dbReference>
<feature type="transmembrane region" description="Helical" evidence="7">
    <location>
        <begin position="136"/>
        <end position="159"/>
    </location>
</feature>
<dbReference type="SUPFAM" id="SSF103473">
    <property type="entry name" value="MFS general substrate transporter"/>
    <property type="match status" value="1"/>
</dbReference>
<evidence type="ECO:0000256" key="1">
    <source>
        <dbReference type="ARBA" id="ARBA00004651"/>
    </source>
</evidence>
<evidence type="ECO:0000259" key="8">
    <source>
        <dbReference type="PROSITE" id="PS50850"/>
    </source>
</evidence>
<evidence type="ECO:0000256" key="4">
    <source>
        <dbReference type="ARBA" id="ARBA00022692"/>
    </source>
</evidence>
<keyword evidence="3" id="KW-1003">Cell membrane</keyword>
<feature type="transmembrane region" description="Helical" evidence="7">
    <location>
        <begin position="438"/>
        <end position="457"/>
    </location>
</feature>
<proteinExistence type="predicted"/>
<dbReference type="PATRIC" id="fig|993692.3.peg.2175"/>
<evidence type="ECO:0000256" key="2">
    <source>
        <dbReference type="ARBA" id="ARBA00022448"/>
    </source>
</evidence>
<dbReference type="Gene3D" id="1.20.1250.20">
    <property type="entry name" value="MFS general substrate transporter like domains"/>
    <property type="match status" value="1"/>
</dbReference>
<evidence type="ECO:0000256" key="3">
    <source>
        <dbReference type="ARBA" id="ARBA00022475"/>
    </source>
</evidence>
<dbReference type="OrthoDB" id="9816041at2"/>
<keyword evidence="2" id="KW-0813">Transport</keyword>
<feature type="transmembrane region" description="Helical" evidence="7">
    <location>
        <begin position="165"/>
        <end position="186"/>
    </location>
</feature>
<dbReference type="Gene3D" id="1.20.1720.10">
    <property type="entry name" value="Multidrug resistance protein D"/>
    <property type="match status" value="1"/>
</dbReference>
<feature type="transmembrane region" description="Helical" evidence="7">
    <location>
        <begin position="111"/>
        <end position="129"/>
    </location>
</feature>
<dbReference type="AlphaFoldDB" id="A0A0R2LDZ4"/>
<dbReference type="InterPro" id="IPR020846">
    <property type="entry name" value="MFS_dom"/>
</dbReference>
<name>A0A0R2LDZ4_9LACO</name>
<dbReference type="NCBIfam" id="TIGR00711">
    <property type="entry name" value="efflux_EmrB"/>
    <property type="match status" value="1"/>
</dbReference>
<dbReference type="PROSITE" id="PS50850">
    <property type="entry name" value="MFS"/>
    <property type="match status" value="1"/>
</dbReference>
<dbReference type="Pfam" id="PF07690">
    <property type="entry name" value="MFS_1"/>
    <property type="match status" value="1"/>
</dbReference>
<dbReference type="Proteomes" id="UP000051006">
    <property type="component" value="Unassembled WGS sequence"/>
</dbReference>
<feature type="transmembrane region" description="Helical" evidence="7">
    <location>
        <begin position="302"/>
        <end position="320"/>
    </location>
</feature>
<sequence length="467" mass="50825">MKTTFTQKQKFLMMFILLLGSFLTTLAETLLNNALPAIMSEMRVTQLSAQWLSTGYFLVAGITMPTAAYFTNRVNLKPLFVSIMSIFLLGLIISATANSFLVLLIGRMVQAISVGISMPLVQNVLTLIFPVEKRGFILGIAGVVISLGPAVGPTLSGVIVDHYSWRMLFIFLIPVAVLALLLGNFFIKNITPTKPDKLDVPSVLMSTVGFGSLLYGFSNIGVSTNFNSMVLVTIVLGLVIVGFFVYRQLHIEHPLLELRVFLAPSFRKVIVLASLAAISLMGPELIVPLYNQNIRGLDATTSGLTLLIGALLMAVISLISGKLYDLFGIKKLAYYGFGLAIMASIPMLWFNQTTSPIWIAIVYAIRISSLTLVYMPISVLGLNALPQKYVVYGSTIIVTIQQLATSLGTALLVAITAWGSKFGLRHGLVGKAADTVGYKWAFIVTLVITILCLIVSFKVKNRTKVEI</sequence>
<keyword evidence="4 7" id="KW-0812">Transmembrane</keyword>
<comment type="subcellular location">
    <subcellularLocation>
        <location evidence="1">Cell membrane</location>
        <topology evidence="1">Multi-pass membrane protein</topology>
    </subcellularLocation>
</comment>
<dbReference type="RefSeq" id="WP_057880282.1">
    <property type="nucleotide sequence ID" value="NZ_JQCF01000005.1"/>
</dbReference>
<dbReference type="GO" id="GO:0022857">
    <property type="term" value="F:transmembrane transporter activity"/>
    <property type="evidence" value="ECO:0007669"/>
    <property type="project" value="InterPro"/>
</dbReference>
<feature type="transmembrane region" description="Helical" evidence="7">
    <location>
        <begin position="229"/>
        <end position="249"/>
    </location>
</feature>
<dbReference type="PANTHER" id="PTHR42718:SF24">
    <property type="entry name" value="MAJOR FACILITATOR SUPERFAMILY (MFS) PROFILE DOMAIN-CONTAINING PROTEIN"/>
    <property type="match status" value="1"/>
</dbReference>
<dbReference type="EMBL" id="JQCF01000005">
    <property type="protein sequence ID" value="KRO00127.1"/>
    <property type="molecule type" value="Genomic_DNA"/>
</dbReference>
<feature type="transmembrane region" description="Helical" evidence="7">
    <location>
        <begin position="389"/>
        <end position="418"/>
    </location>
</feature>
<feature type="transmembrane region" description="Helical" evidence="7">
    <location>
        <begin position="79"/>
        <end position="105"/>
    </location>
</feature>
<feature type="transmembrane region" description="Helical" evidence="7">
    <location>
        <begin position="51"/>
        <end position="72"/>
    </location>
</feature>
<evidence type="ECO:0000256" key="5">
    <source>
        <dbReference type="ARBA" id="ARBA00022989"/>
    </source>
</evidence>
<organism evidence="9 10">
    <name type="scientific">Companilactobacillus kimchiensis</name>
    <dbReference type="NCBI Taxonomy" id="993692"/>
    <lineage>
        <taxon>Bacteria</taxon>
        <taxon>Bacillati</taxon>
        <taxon>Bacillota</taxon>
        <taxon>Bacilli</taxon>
        <taxon>Lactobacillales</taxon>
        <taxon>Lactobacillaceae</taxon>
        <taxon>Companilactobacillus</taxon>
    </lineage>
</organism>
<evidence type="ECO:0000313" key="9">
    <source>
        <dbReference type="EMBL" id="KRO00127.1"/>
    </source>
</evidence>
<accession>A0A0R2LDZ4</accession>
<dbReference type="InterPro" id="IPR036259">
    <property type="entry name" value="MFS_trans_sf"/>
</dbReference>
<gene>
    <name evidence="9" type="ORF">IV57_GL002143</name>
</gene>
<evidence type="ECO:0000256" key="6">
    <source>
        <dbReference type="ARBA" id="ARBA00023136"/>
    </source>
</evidence>
<keyword evidence="6 7" id="KW-0472">Membrane</keyword>
<evidence type="ECO:0000313" key="10">
    <source>
        <dbReference type="Proteomes" id="UP000051006"/>
    </source>
</evidence>
<protein>
    <submittedName>
        <fullName evidence="9">Drug resistance MFS transporter, drug H+ antiporter-2 family</fullName>
    </submittedName>
</protein>